<protein>
    <submittedName>
        <fullName evidence="5">GEM-like protein 5</fullName>
    </submittedName>
</protein>
<evidence type="ECO:0000313" key="4">
    <source>
        <dbReference type="Proteomes" id="UP000504604"/>
    </source>
</evidence>
<evidence type="ECO:0000259" key="3">
    <source>
        <dbReference type="SMART" id="SM00568"/>
    </source>
</evidence>
<feature type="compositionally biased region" description="Low complexity" evidence="2">
    <location>
        <begin position="42"/>
        <end position="55"/>
    </location>
</feature>
<gene>
    <name evidence="5" type="primary">LOC105177473</name>
</gene>
<dbReference type="InterPro" id="IPR004182">
    <property type="entry name" value="GRAM"/>
</dbReference>
<evidence type="ECO:0000313" key="5">
    <source>
        <dbReference type="RefSeq" id="XP_011098942.1"/>
    </source>
</evidence>
<feature type="domain" description="GRAM" evidence="3">
    <location>
        <begin position="169"/>
        <end position="247"/>
    </location>
</feature>
<feature type="region of interest" description="Disordered" evidence="2">
    <location>
        <begin position="1"/>
        <end position="59"/>
    </location>
</feature>
<dbReference type="SMART" id="SM00568">
    <property type="entry name" value="GRAM"/>
    <property type="match status" value="1"/>
</dbReference>
<dbReference type="Pfam" id="PF02893">
    <property type="entry name" value="GRAM"/>
    <property type="match status" value="1"/>
</dbReference>
<keyword evidence="4" id="KW-1185">Reference proteome</keyword>
<dbReference type="Proteomes" id="UP000504604">
    <property type="component" value="Linkage group LG15"/>
</dbReference>
<dbReference type="InterPro" id="IPR037848">
    <property type="entry name" value="GEM-like"/>
</dbReference>
<feature type="compositionally biased region" description="Polar residues" evidence="2">
    <location>
        <begin position="1"/>
        <end position="10"/>
    </location>
</feature>
<organism evidence="4 5">
    <name type="scientific">Sesamum indicum</name>
    <name type="common">Oriental sesame</name>
    <name type="synonym">Sesamum orientale</name>
    <dbReference type="NCBI Taxonomy" id="4182"/>
    <lineage>
        <taxon>Eukaryota</taxon>
        <taxon>Viridiplantae</taxon>
        <taxon>Streptophyta</taxon>
        <taxon>Embryophyta</taxon>
        <taxon>Tracheophyta</taxon>
        <taxon>Spermatophyta</taxon>
        <taxon>Magnoliopsida</taxon>
        <taxon>eudicotyledons</taxon>
        <taxon>Gunneridae</taxon>
        <taxon>Pentapetalae</taxon>
        <taxon>asterids</taxon>
        <taxon>lamiids</taxon>
        <taxon>Lamiales</taxon>
        <taxon>Pedaliaceae</taxon>
        <taxon>Sesamum</taxon>
    </lineage>
</organism>
<dbReference type="PANTHER" id="PTHR31969">
    <property type="entry name" value="GEM-LIKE PROTEIN 2"/>
    <property type="match status" value="1"/>
</dbReference>
<dbReference type="InParanoid" id="A0A6I9ULF2"/>
<dbReference type="KEGG" id="sind:105177473"/>
<comment type="similarity">
    <text evidence="1">Belongs to the GEM family.</text>
</comment>
<reference evidence="5" key="1">
    <citation type="submission" date="2025-08" db="UniProtKB">
        <authorList>
            <consortium name="RefSeq"/>
        </authorList>
    </citation>
    <scope>IDENTIFICATION</scope>
</reference>
<name>A0A6I9ULF2_SESIN</name>
<dbReference type="CDD" id="cd13222">
    <property type="entry name" value="PH-GRAM_GEM"/>
    <property type="match status" value="1"/>
</dbReference>
<dbReference type="OrthoDB" id="732558at2759"/>
<dbReference type="Gene3D" id="2.30.29.30">
    <property type="entry name" value="Pleckstrin-homology domain (PH domain)/Phosphotyrosine-binding domain (PTB)"/>
    <property type="match status" value="1"/>
</dbReference>
<dbReference type="GeneID" id="105177473"/>
<evidence type="ECO:0000256" key="2">
    <source>
        <dbReference type="SAM" id="MobiDB-lite"/>
    </source>
</evidence>
<dbReference type="InterPro" id="IPR011993">
    <property type="entry name" value="PH-like_dom_sf"/>
</dbReference>
<proteinExistence type="inferred from homology"/>
<accession>A0A6I9ULF2</accession>
<dbReference type="AlphaFoldDB" id="A0A6I9ULF2"/>
<dbReference type="RefSeq" id="XP_011098942.1">
    <property type="nucleotide sequence ID" value="XM_011100640.2"/>
</dbReference>
<sequence>MNRNTNQQVVESVEYPHLSFSTADPDPPTPPSSSVYGQQMKADAPSSSTAPPSKSNNAENAEKWGTHVMGTPAVPTCHPNNQKAALWGAADQKDYQNHHHPYIQYTPIDTSTATPFDSVLQKFNTWSAKAESTAHNIWHNLKTGSSVSGAAWGKVNLRAKTITGGGFEALYKQTFATYPNETLKKTFACYLSTSTGPVAGTLYLSTIHVAFCSDRPLSFTAPSGQETWSYYKILIPLTKIGSINPVVMRDNPTERYIQLVSVDGHDFWFMGFVNYEKATHHLFESFSSFAASGIPVPDPHQHAQKLDSAAQH</sequence>
<evidence type="ECO:0000256" key="1">
    <source>
        <dbReference type="ARBA" id="ARBA00009414"/>
    </source>
</evidence>